<keyword evidence="4" id="KW-1185">Reference proteome</keyword>
<dbReference type="Gene3D" id="3.30.420.40">
    <property type="match status" value="2"/>
</dbReference>
<dbReference type="SUPFAM" id="SSF53067">
    <property type="entry name" value="Actin-like ATPase domain"/>
    <property type="match status" value="2"/>
</dbReference>
<name>A0A9W6U864_9STRA</name>
<gene>
    <name evidence="3" type="ORF">Plil01_001162600</name>
</gene>
<dbReference type="InterPro" id="IPR013126">
    <property type="entry name" value="Hsp_70_fam"/>
</dbReference>
<dbReference type="Gene3D" id="3.30.30.30">
    <property type="match status" value="1"/>
</dbReference>
<evidence type="ECO:0000256" key="2">
    <source>
        <dbReference type="ARBA" id="ARBA00022840"/>
    </source>
</evidence>
<dbReference type="AlphaFoldDB" id="A0A9W6U864"/>
<keyword evidence="2" id="KW-0067">ATP-binding</keyword>
<evidence type="ECO:0000313" key="3">
    <source>
        <dbReference type="EMBL" id="GMF27731.1"/>
    </source>
</evidence>
<sequence length="287" mass="31338">METLPLGPSVGIDLGTIYFCVGVWRNDHVEIVPTKSGDRLTPSYVAFTENEVLIGEAATHQLLKNRENTVYDITRLIGRKFSDPEVQEFVKSVPFKVVCGQGDQPQVVVQFKGRTKTFNPVEILALFLAEMRDIAEASIGKGAVVPVPAFFNSFQHQATKDAGAIAGIKVLRTIAAPEAAALSYGLDTKGPEKTALIIDFGGGTLHVALVTAEDSILQVLAIAGFPHLGGADFDNRLVQHCVTEFKKIFKKDPNSNTHAMMRLRKACEQTKRTLSALMDDYVHIESL</sequence>
<organism evidence="3 4">
    <name type="scientific">Phytophthora lilii</name>
    <dbReference type="NCBI Taxonomy" id="2077276"/>
    <lineage>
        <taxon>Eukaryota</taxon>
        <taxon>Sar</taxon>
        <taxon>Stramenopiles</taxon>
        <taxon>Oomycota</taxon>
        <taxon>Peronosporomycetes</taxon>
        <taxon>Peronosporales</taxon>
        <taxon>Peronosporaceae</taxon>
        <taxon>Phytophthora</taxon>
    </lineage>
</organism>
<dbReference type="FunFam" id="3.30.30.30:FF:000003">
    <property type="entry name" value="Heat shock protein 9"/>
    <property type="match status" value="1"/>
</dbReference>
<dbReference type="EMBL" id="BSXW01000674">
    <property type="protein sequence ID" value="GMF27731.1"/>
    <property type="molecule type" value="Genomic_DNA"/>
</dbReference>
<dbReference type="Proteomes" id="UP001165083">
    <property type="component" value="Unassembled WGS sequence"/>
</dbReference>
<comment type="caution">
    <text evidence="3">The sequence shown here is derived from an EMBL/GenBank/DDBJ whole genome shotgun (WGS) entry which is preliminary data.</text>
</comment>
<dbReference type="GO" id="GO:0005524">
    <property type="term" value="F:ATP binding"/>
    <property type="evidence" value="ECO:0007669"/>
    <property type="project" value="UniProtKB-KW"/>
</dbReference>
<accession>A0A9W6U864</accession>
<evidence type="ECO:0000256" key="1">
    <source>
        <dbReference type="ARBA" id="ARBA00022741"/>
    </source>
</evidence>
<dbReference type="PANTHER" id="PTHR19375">
    <property type="entry name" value="HEAT SHOCK PROTEIN 70KDA"/>
    <property type="match status" value="1"/>
</dbReference>
<proteinExistence type="predicted"/>
<dbReference type="OrthoDB" id="163899at2759"/>
<dbReference type="FunFam" id="3.90.640.10:FF:000003">
    <property type="entry name" value="Molecular chaperone DnaK"/>
    <property type="match status" value="1"/>
</dbReference>
<keyword evidence="1" id="KW-0547">Nucleotide-binding</keyword>
<dbReference type="Gene3D" id="3.90.640.10">
    <property type="entry name" value="Actin, Chain A, domain 4"/>
    <property type="match status" value="1"/>
</dbReference>
<reference evidence="3" key="1">
    <citation type="submission" date="2023-04" db="EMBL/GenBank/DDBJ databases">
        <title>Phytophthora lilii NBRC 32176.</title>
        <authorList>
            <person name="Ichikawa N."/>
            <person name="Sato H."/>
            <person name="Tonouchi N."/>
        </authorList>
    </citation>
    <scope>NUCLEOTIDE SEQUENCE</scope>
    <source>
        <strain evidence="3">NBRC 32176</strain>
    </source>
</reference>
<evidence type="ECO:0000313" key="4">
    <source>
        <dbReference type="Proteomes" id="UP001165083"/>
    </source>
</evidence>
<protein>
    <submittedName>
        <fullName evidence="3">Unnamed protein product</fullName>
    </submittedName>
</protein>
<dbReference type="PRINTS" id="PR00301">
    <property type="entry name" value="HEATSHOCK70"/>
</dbReference>
<dbReference type="Pfam" id="PF00012">
    <property type="entry name" value="HSP70"/>
    <property type="match status" value="1"/>
</dbReference>
<dbReference type="InterPro" id="IPR043129">
    <property type="entry name" value="ATPase_NBD"/>
</dbReference>
<dbReference type="GO" id="GO:0140662">
    <property type="term" value="F:ATP-dependent protein folding chaperone"/>
    <property type="evidence" value="ECO:0007669"/>
    <property type="project" value="InterPro"/>
</dbReference>